<evidence type="ECO:0000313" key="2">
    <source>
        <dbReference type="EMBL" id="MYN43702.1"/>
    </source>
</evidence>
<organism evidence="2 3">
    <name type="scientific">Duganella fentianensis</name>
    <dbReference type="NCBI Taxonomy" id="2692177"/>
    <lineage>
        <taxon>Bacteria</taxon>
        <taxon>Pseudomonadati</taxon>
        <taxon>Pseudomonadota</taxon>
        <taxon>Betaproteobacteria</taxon>
        <taxon>Burkholderiales</taxon>
        <taxon>Oxalobacteraceae</taxon>
        <taxon>Telluria group</taxon>
        <taxon>Duganella</taxon>
    </lineage>
</organism>
<sequence length="386" mass="42938">MIKKASCHPRRITALLAVLTTGMGLISAPQARADESESNLKISGFMSLVAGRTSSTSLPPDYAGPTSIDGHACPCYTADWGNAGVYTDSLSLRPESRAGIQLKYVLTPQFNLVGQVVVRGSDTSPNLQWAYASYTPSRNWEFQLGRKRIPLYFYSDFQDIGMSYPWVGVPPELYGWEATNYNGASARYRTMVGDTNLAIGLFGGKETVKDALYDRLFYNSKTRVEWNNLVGADLEASQGGVTARAVYMQTDVRSTNALVGLNDKARLRAYGLATNADLDNWFVLTEVTQLTRDFDSGYKITAPAYTVGAGYHYGDWTPFLNYASYKEKTSNSQMYAPQSYKRWSLTLRYDLGIRSALKAQVDRNKDVTRNFGGDVTVMRLSYDQLF</sequence>
<feature type="chain" id="PRO_5032386943" description="Porin" evidence="1">
    <location>
        <begin position="34"/>
        <end position="386"/>
    </location>
</feature>
<evidence type="ECO:0000256" key="1">
    <source>
        <dbReference type="SAM" id="SignalP"/>
    </source>
</evidence>
<keyword evidence="3" id="KW-1185">Reference proteome</keyword>
<name>A0A845HS91_9BURK</name>
<dbReference type="AlphaFoldDB" id="A0A845HS91"/>
<protein>
    <recommendedName>
        <fullName evidence="4">Porin</fullName>
    </recommendedName>
</protein>
<evidence type="ECO:0008006" key="4">
    <source>
        <dbReference type="Google" id="ProtNLM"/>
    </source>
</evidence>
<evidence type="ECO:0000313" key="3">
    <source>
        <dbReference type="Proteomes" id="UP000444316"/>
    </source>
</evidence>
<gene>
    <name evidence="2" type="ORF">GTP23_01295</name>
</gene>
<dbReference type="EMBL" id="WWCL01000001">
    <property type="protein sequence ID" value="MYN43702.1"/>
    <property type="molecule type" value="Genomic_DNA"/>
</dbReference>
<dbReference type="Proteomes" id="UP000444316">
    <property type="component" value="Unassembled WGS sequence"/>
</dbReference>
<keyword evidence="1" id="KW-0732">Signal</keyword>
<dbReference type="RefSeq" id="WP_161033537.1">
    <property type="nucleotide sequence ID" value="NZ_WWCL01000001.1"/>
</dbReference>
<proteinExistence type="predicted"/>
<dbReference type="Gene3D" id="2.40.160.10">
    <property type="entry name" value="Porin"/>
    <property type="match status" value="1"/>
</dbReference>
<accession>A0A845HS91</accession>
<dbReference type="InterPro" id="IPR023614">
    <property type="entry name" value="Porin_dom_sf"/>
</dbReference>
<feature type="signal peptide" evidence="1">
    <location>
        <begin position="1"/>
        <end position="33"/>
    </location>
</feature>
<comment type="caution">
    <text evidence="2">The sequence shown here is derived from an EMBL/GenBank/DDBJ whole genome shotgun (WGS) entry which is preliminary data.</text>
</comment>
<reference evidence="2" key="1">
    <citation type="submission" date="2019-12" db="EMBL/GenBank/DDBJ databases">
        <title>Novel species isolated from a subtropical stream in China.</title>
        <authorList>
            <person name="Lu H."/>
        </authorList>
    </citation>
    <scope>NUCLEOTIDE SEQUENCE [LARGE SCALE GENOMIC DNA]</scope>
    <source>
        <strain evidence="2">FT93W</strain>
    </source>
</reference>
<dbReference type="SUPFAM" id="SSF56935">
    <property type="entry name" value="Porins"/>
    <property type="match status" value="1"/>
</dbReference>